<dbReference type="InterPro" id="IPR001314">
    <property type="entry name" value="Peptidase_S1A"/>
</dbReference>
<comment type="caution">
    <text evidence="3">The sequence shown here is derived from an EMBL/GenBank/DDBJ whole genome shotgun (WGS) entry which is preliminary data.</text>
</comment>
<dbReference type="AlphaFoldDB" id="A0A542XPU5"/>
<dbReference type="SUPFAM" id="SSF50494">
    <property type="entry name" value="Trypsin-like serine proteases"/>
    <property type="match status" value="1"/>
</dbReference>
<dbReference type="SMART" id="SM00020">
    <property type="entry name" value="Tryp_SPc"/>
    <property type="match status" value="1"/>
</dbReference>
<keyword evidence="1" id="KW-0732">Signal</keyword>
<dbReference type="Pfam" id="PF00089">
    <property type="entry name" value="Trypsin"/>
    <property type="match status" value="1"/>
</dbReference>
<dbReference type="InterPro" id="IPR028994">
    <property type="entry name" value="Integrin_alpha_N"/>
</dbReference>
<sequence length="605" mass="63680">MSPHHLRRWGAALLGTTLVAGLLGGGSAGAVSGGISVPDGTHSFTAKINFGGIHACSGALIEPSWVVTAKSCFAEGTTPVVAGVPTQPTTVVIGRTDLTASTGYEAPAVSIIPHPDRNLALVRLSGRAAGIPAIPIATTEPAASETLTISGYGRTATEWVPNRLHAASFTVHDVDPSLIDIVGAAAGATICKGDAGGPAFRESDGSPQLVAINNTSWQKGCLAETASQDGATGTRVDDLTDWIQQNTPSDCNSVGWAGTGNQQDHVVRLGDYSGDCTADIINQNSDGALRGWRGTGDLSANNRMFVGPGVTAGNGWTTSAFPRIITGDFNGDGRTDIMNHNTDGKLRVFPSTGDLTADNKLFTTSYDVGSGWTTSTFPRIITGDFNGDGRTDIMNHNTDGKLRVFPSTGDLTADNKLFTTSYDVGSGWTTSTFPRIITGDFNGDGRTDIMNHNTDGKLRVFPSTGDLTADNKLFTTSYIVGSGWTTSTFPRIITGDFNGDGRTDIMNHNTDGKLRVFPSTGDLTADNKLFTTSYIVGSGWTTSTFPRIITGDFNGDGRTDIMNHNTDGKLRVFPSTGDLTADNKLFTTSYIVGSGWTTSTFPRLF</sequence>
<evidence type="ECO:0000256" key="1">
    <source>
        <dbReference type="ARBA" id="ARBA00022729"/>
    </source>
</evidence>
<dbReference type="GO" id="GO:0006508">
    <property type="term" value="P:proteolysis"/>
    <property type="evidence" value="ECO:0007669"/>
    <property type="project" value="InterPro"/>
</dbReference>
<reference evidence="3 4" key="1">
    <citation type="submission" date="2019-06" db="EMBL/GenBank/DDBJ databases">
        <title>Sequencing the genomes of 1000 actinobacteria strains.</title>
        <authorList>
            <person name="Klenk H.-P."/>
        </authorList>
    </citation>
    <scope>NUCLEOTIDE SEQUENCE [LARGE SCALE GENOMIC DNA]</scope>
    <source>
        <strain evidence="3 4">DSM 44819</strain>
    </source>
</reference>
<dbReference type="EMBL" id="VFOL01000001">
    <property type="protein sequence ID" value="TQL37877.1"/>
    <property type="molecule type" value="Genomic_DNA"/>
</dbReference>
<proteinExistence type="predicted"/>
<dbReference type="RefSeq" id="WP_249039838.1">
    <property type="nucleotide sequence ID" value="NZ_VFOL01000001.1"/>
</dbReference>
<dbReference type="Proteomes" id="UP000315983">
    <property type="component" value="Unassembled WGS sequence"/>
</dbReference>
<evidence type="ECO:0000259" key="2">
    <source>
        <dbReference type="PROSITE" id="PS50240"/>
    </source>
</evidence>
<dbReference type="InterPro" id="IPR051333">
    <property type="entry name" value="CLIP_Serine_Protease"/>
</dbReference>
<accession>A0A542XPU5</accession>
<organism evidence="3 4">
    <name type="scientific">Salinispora arenicola</name>
    <dbReference type="NCBI Taxonomy" id="168697"/>
    <lineage>
        <taxon>Bacteria</taxon>
        <taxon>Bacillati</taxon>
        <taxon>Actinomycetota</taxon>
        <taxon>Actinomycetes</taxon>
        <taxon>Micromonosporales</taxon>
        <taxon>Micromonosporaceae</taxon>
        <taxon>Salinispora</taxon>
    </lineage>
</organism>
<dbReference type="InterPro" id="IPR001254">
    <property type="entry name" value="Trypsin_dom"/>
</dbReference>
<dbReference type="Pfam" id="PF13517">
    <property type="entry name" value="FG-GAP_3"/>
    <property type="match status" value="2"/>
</dbReference>
<gene>
    <name evidence="3" type="ORF">FB564_3047</name>
</gene>
<dbReference type="PANTHER" id="PTHR24260:SF136">
    <property type="entry name" value="GH08193P-RELATED"/>
    <property type="match status" value="1"/>
</dbReference>
<dbReference type="PROSITE" id="PS50240">
    <property type="entry name" value="TRYPSIN_DOM"/>
    <property type="match status" value="1"/>
</dbReference>
<protein>
    <submittedName>
        <fullName evidence="3">VCBS repeat protein</fullName>
    </submittedName>
</protein>
<dbReference type="SUPFAM" id="SSF69318">
    <property type="entry name" value="Integrin alpha N-terminal domain"/>
    <property type="match status" value="1"/>
</dbReference>
<dbReference type="Gene3D" id="2.40.128.340">
    <property type="match status" value="3"/>
</dbReference>
<evidence type="ECO:0000313" key="3">
    <source>
        <dbReference type="EMBL" id="TQL37877.1"/>
    </source>
</evidence>
<dbReference type="InterPro" id="IPR043504">
    <property type="entry name" value="Peptidase_S1_PA_chymotrypsin"/>
</dbReference>
<dbReference type="Gene3D" id="2.40.10.10">
    <property type="entry name" value="Trypsin-like serine proteases"/>
    <property type="match status" value="1"/>
</dbReference>
<feature type="domain" description="Peptidase S1" evidence="2">
    <location>
        <begin position="31"/>
        <end position="248"/>
    </location>
</feature>
<dbReference type="GeneID" id="93772269"/>
<name>A0A542XPU5_SALAC</name>
<dbReference type="InterPro" id="IPR013517">
    <property type="entry name" value="FG-GAP"/>
</dbReference>
<evidence type="ECO:0000313" key="4">
    <source>
        <dbReference type="Proteomes" id="UP000315983"/>
    </source>
</evidence>
<dbReference type="PRINTS" id="PR00722">
    <property type="entry name" value="CHYMOTRYPSIN"/>
</dbReference>
<dbReference type="GO" id="GO:0004252">
    <property type="term" value="F:serine-type endopeptidase activity"/>
    <property type="evidence" value="ECO:0007669"/>
    <property type="project" value="InterPro"/>
</dbReference>
<dbReference type="PANTHER" id="PTHR24260">
    <property type="match status" value="1"/>
</dbReference>
<dbReference type="InterPro" id="IPR009003">
    <property type="entry name" value="Peptidase_S1_PA"/>
</dbReference>